<dbReference type="GO" id="GO:0008234">
    <property type="term" value="F:cysteine-type peptidase activity"/>
    <property type="evidence" value="ECO:0007669"/>
    <property type="project" value="UniProtKB-KW"/>
</dbReference>
<evidence type="ECO:0000256" key="1">
    <source>
        <dbReference type="ARBA" id="ARBA00008455"/>
    </source>
</evidence>
<reference evidence="11" key="2">
    <citation type="submission" date="2017-06" db="EMBL/GenBank/DDBJ databases">
        <title>The pomegranate genome and the genomics of punicalagin biosynthesis.</title>
        <authorList>
            <person name="Xu C."/>
        </authorList>
    </citation>
    <scope>NUCLEOTIDE SEQUENCE [LARGE SCALE GENOMIC DNA]</scope>
    <source>
        <tissue evidence="11">Fresh leaf</tissue>
    </source>
</reference>
<dbReference type="SMART" id="SM00848">
    <property type="entry name" value="Inhibitor_I29"/>
    <property type="match status" value="1"/>
</dbReference>
<dbReference type="PROSITE" id="PS00639">
    <property type="entry name" value="THIOL_PROTEASE_HIS"/>
    <property type="match status" value="1"/>
</dbReference>
<protein>
    <submittedName>
        <fullName evidence="14">Senescence-specific cysteine protease SAG12-like</fullName>
    </submittedName>
</protein>
<dbReference type="FunFam" id="3.90.70.10:FF:000023">
    <property type="entry name" value="Senescence-specific cysteine protease SAG39"/>
    <property type="match status" value="1"/>
</dbReference>
<evidence type="ECO:0000256" key="6">
    <source>
        <dbReference type="ARBA" id="ARBA00023145"/>
    </source>
</evidence>
<keyword evidence="5" id="KW-0788">Thiol protease</keyword>
<evidence type="ECO:0000256" key="4">
    <source>
        <dbReference type="ARBA" id="ARBA00022801"/>
    </source>
</evidence>
<dbReference type="GeneID" id="116206805"/>
<keyword evidence="6" id="KW-0865">Zymogen</keyword>
<evidence type="ECO:0000256" key="8">
    <source>
        <dbReference type="SAM" id="SignalP"/>
    </source>
</evidence>
<feature type="domain" description="Peptidase C1A papain C-terminal" evidence="9">
    <location>
        <begin position="135"/>
        <end position="351"/>
    </location>
</feature>
<dbReference type="InterPro" id="IPR000169">
    <property type="entry name" value="Pept_cys_AS"/>
</dbReference>
<proteinExistence type="inferred from homology"/>
<dbReference type="AlphaFoldDB" id="A0A218VU12"/>
<gene>
    <name evidence="14" type="primary">LOC116206805</name>
    <name evidence="11" type="ORF">CDL15_Pgr026251</name>
</gene>
<dbReference type="PANTHER" id="PTHR12411">
    <property type="entry name" value="CYSTEINE PROTEASE FAMILY C1-RELATED"/>
    <property type="match status" value="1"/>
</dbReference>
<name>A0A218VU12_PUNGR</name>
<dbReference type="SMR" id="A0A218VU12"/>
<keyword evidence="4" id="KW-0378">Hydrolase</keyword>
<comment type="similarity">
    <text evidence="1">Belongs to the peptidase C1 family.</text>
</comment>
<organism evidence="11 12">
    <name type="scientific">Punica granatum</name>
    <name type="common">Pomegranate</name>
    <dbReference type="NCBI Taxonomy" id="22663"/>
    <lineage>
        <taxon>Eukaryota</taxon>
        <taxon>Viridiplantae</taxon>
        <taxon>Streptophyta</taxon>
        <taxon>Embryophyta</taxon>
        <taxon>Tracheophyta</taxon>
        <taxon>Spermatophyta</taxon>
        <taxon>Magnoliopsida</taxon>
        <taxon>eudicotyledons</taxon>
        <taxon>Gunneridae</taxon>
        <taxon>Pentapetalae</taxon>
        <taxon>rosids</taxon>
        <taxon>malvids</taxon>
        <taxon>Myrtales</taxon>
        <taxon>Lythraceae</taxon>
        <taxon>Punica</taxon>
    </lineage>
</organism>
<feature type="signal peptide" evidence="8">
    <location>
        <begin position="1"/>
        <end position="29"/>
    </location>
</feature>
<evidence type="ECO:0000259" key="10">
    <source>
        <dbReference type="SMART" id="SM00848"/>
    </source>
</evidence>
<reference evidence="12" key="1">
    <citation type="journal article" date="2017" name="Plant J.">
        <title>The pomegranate (Punica granatum L.) genome and the genomics of punicalagin biosynthesis.</title>
        <authorList>
            <person name="Qin G."/>
            <person name="Xu C."/>
            <person name="Ming R."/>
            <person name="Tang H."/>
            <person name="Guyot R."/>
            <person name="Kramer E.M."/>
            <person name="Hu Y."/>
            <person name="Yi X."/>
            <person name="Qi Y."/>
            <person name="Xu X."/>
            <person name="Gao Z."/>
            <person name="Pan H."/>
            <person name="Jian J."/>
            <person name="Tian Y."/>
            <person name="Yue Z."/>
            <person name="Xu Y."/>
        </authorList>
    </citation>
    <scope>NUCLEOTIDE SEQUENCE [LARGE SCALE GENOMIC DNA]</scope>
    <source>
        <strain evidence="12">cv. Dabenzi</strain>
    </source>
</reference>
<sequence length="352" mass="38418">MASQSNISSIANSFVITLFILSIHASSQAFSRPILTKDEHMLKKHEQWMALHGRVYKNAIEKDTRFKIFKENVKLIDAFNNNNGNGSDFKLGLNVFADLTNEEFWATYTGYKKKPTNIMSNLEAKPFRYGNFTAAPTSLDWRANRAVTSVKDQGECGCCWAFSAVAAMEGITMLKTGKLISLSEQELVDCDTSINEGCEGGFMDYAFQFIKRNGGLSPEANYPYEGEDGKCNSKKAGKKAAKITGYEDVPSNSEKALLQAVANQPVSVAIEGGGFMFRFYSGGVFTGSCGTELDHAVTAVGYGATSGGTKYWLLKNSWGTGWGENGYMRIQRDVSSKAGLCGLAMKASYPTA</sequence>
<dbReference type="InterPro" id="IPR013128">
    <property type="entry name" value="Peptidase_C1A"/>
</dbReference>
<dbReference type="GO" id="GO:0006508">
    <property type="term" value="P:proteolysis"/>
    <property type="evidence" value="ECO:0007669"/>
    <property type="project" value="UniProtKB-KW"/>
</dbReference>
<evidence type="ECO:0000256" key="7">
    <source>
        <dbReference type="ARBA" id="ARBA00023157"/>
    </source>
</evidence>
<dbReference type="PROSITE" id="PS00139">
    <property type="entry name" value="THIOL_PROTEASE_CYS"/>
    <property type="match status" value="1"/>
</dbReference>
<evidence type="ECO:0000313" key="11">
    <source>
        <dbReference type="EMBL" id="OWM63491.1"/>
    </source>
</evidence>
<evidence type="ECO:0000256" key="2">
    <source>
        <dbReference type="ARBA" id="ARBA00022670"/>
    </source>
</evidence>
<dbReference type="PROSITE" id="PS00640">
    <property type="entry name" value="THIOL_PROTEASE_ASN"/>
    <property type="match status" value="1"/>
</dbReference>
<dbReference type="RefSeq" id="XP_031395467.1">
    <property type="nucleotide sequence ID" value="XM_031539607.1"/>
</dbReference>
<feature type="domain" description="Cathepsin propeptide inhibitor" evidence="10">
    <location>
        <begin position="45"/>
        <end position="104"/>
    </location>
</feature>
<evidence type="ECO:0000259" key="9">
    <source>
        <dbReference type="SMART" id="SM00645"/>
    </source>
</evidence>
<keyword evidence="13" id="KW-1185">Reference proteome</keyword>
<dbReference type="InterPro" id="IPR038765">
    <property type="entry name" value="Papain-like_cys_pep_sf"/>
</dbReference>
<dbReference type="CDD" id="cd02248">
    <property type="entry name" value="Peptidase_C1A"/>
    <property type="match status" value="1"/>
</dbReference>
<dbReference type="Proteomes" id="UP000515151">
    <property type="component" value="Chromosome 5"/>
</dbReference>
<evidence type="ECO:0000256" key="3">
    <source>
        <dbReference type="ARBA" id="ARBA00022729"/>
    </source>
</evidence>
<dbReference type="OrthoDB" id="10253408at2759"/>
<evidence type="ECO:0000313" key="12">
    <source>
        <dbReference type="Proteomes" id="UP000197138"/>
    </source>
</evidence>
<dbReference type="InterPro" id="IPR025661">
    <property type="entry name" value="Pept_asp_AS"/>
</dbReference>
<evidence type="ECO:0000313" key="13">
    <source>
        <dbReference type="Proteomes" id="UP000515151"/>
    </source>
</evidence>
<dbReference type="SMART" id="SM00645">
    <property type="entry name" value="Pept_C1"/>
    <property type="match status" value="1"/>
</dbReference>
<dbReference type="InterPro" id="IPR000668">
    <property type="entry name" value="Peptidase_C1A_C"/>
</dbReference>
<dbReference type="InterPro" id="IPR013201">
    <property type="entry name" value="Prot_inhib_I29"/>
</dbReference>
<evidence type="ECO:0000256" key="5">
    <source>
        <dbReference type="ARBA" id="ARBA00022807"/>
    </source>
</evidence>
<keyword evidence="2" id="KW-0645">Protease</keyword>
<dbReference type="SUPFAM" id="SSF54001">
    <property type="entry name" value="Cysteine proteinases"/>
    <property type="match status" value="1"/>
</dbReference>
<dbReference type="EMBL" id="MTKT01005977">
    <property type="protein sequence ID" value="OWM63491.1"/>
    <property type="molecule type" value="Genomic_DNA"/>
</dbReference>
<dbReference type="Proteomes" id="UP000197138">
    <property type="component" value="Unassembled WGS sequence"/>
</dbReference>
<dbReference type="Pfam" id="PF00112">
    <property type="entry name" value="Peptidase_C1"/>
    <property type="match status" value="1"/>
</dbReference>
<dbReference type="InterPro" id="IPR039417">
    <property type="entry name" value="Peptidase_C1A_papain-like"/>
</dbReference>
<accession>A0A218VU12</accession>
<dbReference type="PRINTS" id="PR00705">
    <property type="entry name" value="PAPAIN"/>
</dbReference>
<feature type="chain" id="PRO_5044568803" evidence="8">
    <location>
        <begin position="30"/>
        <end position="352"/>
    </location>
</feature>
<keyword evidence="3 8" id="KW-0732">Signal</keyword>
<dbReference type="Pfam" id="PF08246">
    <property type="entry name" value="Inhibitor_I29"/>
    <property type="match status" value="1"/>
</dbReference>
<reference evidence="14" key="4">
    <citation type="submission" date="2025-04" db="UniProtKB">
        <authorList>
            <consortium name="RefSeq"/>
        </authorList>
    </citation>
    <scope>IDENTIFICATION</scope>
    <source>
        <tissue evidence="14">Leaf</tissue>
    </source>
</reference>
<keyword evidence="7" id="KW-1015">Disulfide bond</keyword>
<reference evidence="13" key="3">
    <citation type="journal article" date="2020" name="Plant Biotechnol. J.">
        <title>The pomegranate (Punica granatum L.) draft genome dissects genetic divergence between soft- and hard-seeded cultivars.</title>
        <authorList>
            <person name="Luo X."/>
            <person name="Li H."/>
            <person name="Wu Z."/>
            <person name="Yao W."/>
            <person name="Zhao P."/>
            <person name="Cao D."/>
            <person name="Yu H."/>
            <person name="Li K."/>
            <person name="Poudel K."/>
            <person name="Zhao D."/>
            <person name="Zhang F."/>
            <person name="Xia X."/>
            <person name="Chen L."/>
            <person name="Wang Q."/>
            <person name="Jing D."/>
            <person name="Cao S."/>
        </authorList>
    </citation>
    <scope>NUCLEOTIDE SEQUENCE [LARGE SCALE GENOMIC DNA]</scope>
</reference>
<evidence type="ECO:0000313" key="14">
    <source>
        <dbReference type="RefSeq" id="XP_031395467.1"/>
    </source>
</evidence>
<dbReference type="InterPro" id="IPR025660">
    <property type="entry name" value="Pept_his_AS"/>
</dbReference>
<dbReference type="Gene3D" id="3.90.70.10">
    <property type="entry name" value="Cysteine proteinases"/>
    <property type="match status" value="1"/>
</dbReference>